<evidence type="ECO:0000313" key="5">
    <source>
        <dbReference type="Proteomes" id="UP000198781"/>
    </source>
</evidence>
<dbReference type="Gene3D" id="3.40.190.10">
    <property type="entry name" value="Periplasmic binding protein-like II"/>
    <property type="match status" value="2"/>
</dbReference>
<dbReference type="AlphaFoldDB" id="A0A1G6SYC5"/>
<sequence>MDGMKRIFLSLAMLAGAALHALPAVHAGSVSERVRSTGVVRACIWPEYYGVTYRHPRTRELKGIDIDLSGELAKDLGARIEYVDSSFTAVVDDLNSHRCDVAMFAIAVLPQRLNSLSFTQPYLHSDVYAITTKNNAVVGQWSDIDRPGVRVAVLRGTSLESFMAAHLQHATVVPTSPPTSREQELMSGRVDAFMTNYFYSRRLLDNDDWARLIAPARPVQMLSYAYAVRPGDTGWLAQMNDFVARIKRDGRLKAAAQKNGLEQVIEP</sequence>
<feature type="domain" description="Solute-binding protein family 3/N-terminal" evidence="3">
    <location>
        <begin position="39"/>
        <end position="263"/>
    </location>
</feature>
<evidence type="ECO:0000259" key="3">
    <source>
        <dbReference type="SMART" id="SM00062"/>
    </source>
</evidence>
<evidence type="ECO:0000256" key="2">
    <source>
        <dbReference type="SAM" id="SignalP"/>
    </source>
</evidence>
<dbReference type="Proteomes" id="UP000198781">
    <property type="component" value="Unassembled WGS sequence"/>
</dbReference>
<dbReference type="EMBL" id="FMZC01000005">
    <property type="protein sequence ID" value="SDD21960.1"/>
    <property type="molecule type" value="Genomic_DNA"/>
</dbReference>
<accession>A0A1G6SYC5</accession>
<feature type="signal peptide" evidence="2">
    <location>
        <begin position="1"/>
        <end position="26"/>
    </location>
</feature>
<dbReference type="PANTHER" id="PTHR35936:SF17">
    <property type="entry name" value="ARGININE-BINDING EXTRACELLULAR PROTEIN ARTP"/>
    <property type="match status" value="1"/>
</dbReference>
<organism evidence="4 5">
    <name type="scientific">Paracidovorax valerianellae</name>
    <dbReference type="NCBI Taxonomy" id="187868"/>
    <lineage>
        <taxon>Bacteria</taxon>
        <taxon>Pseudomonadati</taxon>
        <taxon>Pseudomonadota</taxon>
        <taxon>Betaproteobacteria</taxon>
        <taxon>Burkholderiales</taxon>
        <taxon>Comamonadaceae</taxon>
        <taxon>Paracidovorax</taxon>
    </lineage>
</organism>
<dbReference type="Pfam" id="PF00497">
    <property type="entry name" value="SBP_bac_3"/>
    <property type="match status" value="1"/>
</dbReference>
<evidence type="ECO:0000256" key="1">
    <source>
        <dbReference type="ARBA" id="ARBA00022729"/>
    </source>
</evidence>
<protein>
    <submittedName>
        <fullName evidence="4">ABC-type amino acid transport substrate-binding protein</fullName>
    </submittedName>
</protein>
<dbReference type="CDD" id="cd13530">
    <property type="entry name" value="PBP2_peptides_like"/>
    <property type="match status" value="1"/>
</dbReference>
<gene>
    <name evidence="4" type="ORF">SAMN05192589_1059</name>
</gene>
<dbReference type="InterPro" id="IPR001638">
    <property type="entry name" value="Solute-binding_3/MltF_N"/>
</dbReference>
<proteinExistence type="predicted"/>
<dbReference type="STRING" id="187868.SAMN05192589_1059"/>
<keyword evidence="5" id="KW-1185">Reference proteome</keyword>
<dbReference type="PANTHER" id="PTHR35936">
    <property type="entry name" value="MEMBRANE-BOUND LYTIC MUREIN TRANSGLYCOSYLASE F"/>
    <property type="match status" value="1"/>
</dbReference>
<keyword evidence="1 2" id="KW-0732">Signal</keyword>
<dbReference type="SMART" id="SM00062">
    <property type="entry name" value="PBPb"/>
    <property type="match status" value="1"/>
</dbReference>
<feature type="chain" id="PRO_5011758143" evidence="2">
    <location>
        <begin position="27"/>
        <end position="267"/>
    </location>
</feature>
<name>A0A1G6SYC5_9BURK</name>
<dbReference type="SUPFAM" id="SSF53850">
    <property type="entry name" value="Periplasmic binding protein-like II"/>
    <property type="match status" value="1"/>
</dbReference>
<reference evidence="4 5" key="1">
    <citation type="submission" date="2016-10" db="EMBL/GenBank/DDBJ databases">
        <authorList>
            <person name="de Groot N.N."/>
        </authorList>
    </citation>
    <scope>NUCLEOTIDE SEQUENCE [LARGE SCALE GENOMIC DNA]</scope>
    <source>
        <strain evidence="4 5">DSM 16619</strain>
    </source>
</reference>
<evidence type="ECO:0000313" key="4">
    <source>
        <dbReference type="EMBL" id="SDD21960.1"/>
    </source>
</evidence>